<dbReference type="InterPro" id="IPR008656">
    <property type="entry name" value="Inositol_tetrakis-P_1-kinase"/>
</dbReference>
<sequence>MSNSSRRFIIGYALSPKKVQSFVLPSLINHAKQRGIDLIPIDIYKPLTEQGPFDCVVHKLYDEDWKKQLEEFTFKNPNVVIIDPLNSIEPLHNRISMLEVVKRLEIESLGIPKQVVVNNIESLSNPKLLEDSKLRFPVIAKPLVADGSAISHEMWLVFNIEGFRKIKPPIILQEFVNHGGVIFKIYVAGDYVKCVQRRSLPDISNEKLGDLGDVMSFSQISNLTSQQLRSESEGYDNCSYLNIESAEEAEMPPHCFIMDVARGLQWAMKLHLFNFDLIRDARNRYLVIDINYFPGYAKMPGFETILTCFFWDAVNGKIGNLHNVDTEEG</sequence>
<feature type="binding site" evidence="15">
    <location>
        <position position="291"/>
    </location>
    <ligand>
        <name>Mg(2+)</name>
        <dbReference type="ChEBI" id="CHEBI:18420"/>
        <label>2</label>
    </ligand>
</feature>
<evidence type="ECO:0000256" key="2">
    <source>
        <dbReference type="ARBA" id="ARBA00011245"/>
    </source>
</evidence>
<feature type="binding site" evidence="14">
    <location>
        <position position="295"/>
    </location>
    <ligand>
        <name>1D-myo-inositol 1,3,4-trisphosphate</name>
        <dbReference type="ChEBI" id="CHEBI:58414"/>
    </ligand>
</feature>
<dbReference type="GO" id="GO:0000287">
    <property type="term" value="F:magnesium ion binding"/>
    <property type="evidence" value="ECO:0007669"/>
    <property type="project" value="InterPro"/>
</dbReference>
<evidence type="ECO:0000259" key="17">
    <source>
        <dbReference type="Pfam" id="PF17927"/>
    </source>
</evidence>
<gene>
    <name evidence="18" type="ORF">Nepgr_010963</name>
</gene>
<dbReference type="InterPro" id="IPR041429">
    <property type="entry name" value="ITPK1_N"/>
</dbReference>
<dbReference type="GO" id="GO:0005737">
    <property type="term" value="C:cytoplasm"/>
    <property type="evidence" value="ECO:0007669"/>
    <property type="project" value="TreeGrafter"/>
</dbReference>
<dbReference type="PANTHER" id="PTHR14217:SF24">
    <property type="entry name" value="INOSITOL-TETRAKISPHOSPHATE 1-KINASE 1"/>
    <property type="match status" value="1"/>
</dbReference>
<dbReference type="GO" id="GO:0047325">
    <property type="term" value="F:inositol-3,4,5,6-tetrakisphosphate 1-kinase activity"/>
    <property type="evidence" value="ECO:0007669"/>
    <property type="project" value="UniProtKB-EC"/>
</dbReference>
<keyword evidence="19" id="KW-1185">Reference proteome</keyword>
<dbReference type="Proteomes" id="UP001279734">
    <property type="component" value="Unassembled WGS sequence"/>
</dbReference>
<feature type="binding site" evidence="15">
    <location>
        <position position="289"/>
    </location>
    <ligand>
        <name>Mg(2+)</name>
        <dbReference type="ChEBI" id="CHEBI:18420"/>
        <label>1</label>
    </ligand>
</feature>
<feature type="binding site" evidence="15">
    <location>
        <position position="289"/>
    </location>
    <ligand>
        <name>Mg(2+)</name>
        <dbReference type="ChEBI" id="CHEBI:18420"/>
        <label>2</label>
    </ligand>
</feature>
<dbReference type="Pfam" id="PF05770">
    <property type="entry name" value="Ins134_P3_kin"/>
    <property type="match status" value="1"/>
</dbReference>
<comment type="catalytic activity">
    <reaction evidence="11">
        <text>1D-myo-inositol 1,3,4-trisphosphate + ATP = 1D-myo-inositol 1,3,4,6-tetrakisphosphate + ADP + H(+)</text>
        <dbReference type="Rhea" id="RHEA:20940"/>
        <dbReference type="ChEBI" id="CHEBI:15378"/>
        <dbReference type="ChEBI" id="CHEBI:30616"/>
        <dbReference type="ChEBI" id="CHEBI:57660"/>
        <dbReference type="ChEBI" id="CHEBI:58414"/>
        <dbReference type="ChEBI" id="CHEBI:456216"/>
        <dbReference type="EC" id="2.7.1.159"/>
    </reaction>
    <physiologicalReaction direction="left-to-right" evidence="11">
        <dbReference type="Rhea" id="RHEA:20941"/>
    </physiologicalReaction>
</comment>
<dbReference type="Gene3D" id="3.30.470.20">
    <property type="entry name" value="ATP-grasp fold, B domain"/>
    <property type="match status" value="1"/>
</dbReference>
<dbReference type="GO" id="GO:0052725">
    <property type="term" value="F:inositol-1,3,4-trisphosphate 6-kinase activity"/>
    <property type="evidence" value="ECO:0007669"/>
    <property type="project" value="InterPro"/>
</dbReference>
<feature type="domain" description="Inositol 1,3,4-trisphosphate 5/6-kinase ATP-grasp" evidence="16">
    <location>
        <begin position="107"/>
        <end position="312"/>
    </location>
</feature>
<dbReference type="GO" id="GO:0052835">
    <property type="term" value="F:inositol-3,4,6-trisphosphate 1-kinase activity"/>
    <property type="evidence" value="ECO:0007669"/>
    <property type="project" value="UniProtKB-ARBA"/>
</dbReference>
<keyword evidence="5 13" id="KW-0547">Nucleotide-binding</keyword>
<feature type="binding site" evidence="14">
    <location>
        <position position="18"/>
    </location>
    <ligand>
        <name>1D-myo-inositol 1,3,4-trisphosphate</name>
        <dbReference type="ChEBI" id="CHEBI:58414"/>
    </ligand>
</feature>
<dbReference type="PIRSF" id="PIRSF038186">
    <property type="entry name" value="ITPK"/>
    <property type="match status" value="1"/>
</dbReference>
<evidence type="ECO:0000256" key="7">
    <source>
        <dbReference type="ARBA" id="ARBA00022840"/>
    </source>
</evidence>
<evidence type="ECO:0000256" key="15">
    <source>
        <dbReference type="PIRSR" id="PIRSR038186-2"/>
    </source>
</evidence>
<keyword evidence="7 13" id="KW-0067">ATP-binding</keyword>
<keyword evidence="3 13" id="KW-0808">Transferase</keyword>
<keyword evidence="8 13" id="KW-0460">Magnesium</keyword>
<evidence type="ECO:0000259" key="16">
    <source>
        <dbReference type="Pfam" id="PF05770"/>
    </source>
</evidence>
<dbReference type="GO" id="GO:0052726">
    <property type="term" value="F:inositol-1,3,4-trisphosphate 5-kinase activity"/>
    <property type="evidence" value="ECO:0007669"/>
    <property type="project" value="InterPro"/>
</dbReference>
<evidence type="ECO:0000256" key="5">
    <source>
        <dbReference type="ARBA" id="ARBA00022741"/>
    </source>
</evidence>
<feature type="binding site" evidence="14">
    <location>
        <begin position="173"/>
        <end position="184"/>
    </location>
    <ligand>
        <name>ATP</name>
        <dbReference type="ChEBI" id="CHEBI:30616"/>
    </ligand>
</feature>
<evidence type="ECO:0000256" key="10">
    <source>
        <dbReference type="ARBA" id="ARBA00051312"/>
    </source>
</evidence>
<keyword evidence="4 13" id="KW-0479">Metal-binding</keyword>
<evidence type="ECO:0000256" key="12">
    <source>
        <dbReference type="ARBA" id="ARBA00051721"/>
    </source>
</evidence>
<evidence type="ECO:0000256" key="13">
    <source>
        <dbReference type="PIRNR" id="PIRNR038186"/>
    </source>
</evidence>
<dbReference type="EC" id="2.7.1.134" evidence="13"/>
<evidence type="ECO:0000313" key="19">
    <source>
        <dbReference type="Proteomes" id="UP001279734"/>
    </source>
</evidence>
<dbReference type="Gene3D" id="3.30.1490.220">
    <property type="match status" value="1"/>
</dbReference>
<comment type="function">
    <text evidence="13">Kinase that can phosphorylate various inositol polyphosphate such as Ins(3,4,5,6)P4 or Ins(1,3,4)P3.</text>
</comment>
<evidence type="ECO:0000256" key="9">
    <source>
        <dbReference type="ARBA" id="ARBA00033645"/>
    </source>
</evidence>
<comment type="subunit">
    <text evidence="2 13">Monomer.</text>
</comment>
<comment type="caution">
    <text evidence="18">The sequence shown here is derived from an EMBL/GenBank/DDBJ whole genome shotgun (WGS) entry which is preliminary data.</text>
</comment>
<name>A0AAD3SDB6_NEPGR</name>
<feature type="binding site" evidence="14">
    <location>
        <position position="152"/>
    </location>
    <ligand>
        <name>1D-myo-inositol 1,3,4-trisphosphate</name>
        <dbReference type="ChEBI" id="CHEBI:58414"/>
    </ligand>
</feature>
<feature type="binding site" evidence="14">
    <location>
        <position position="291"/>
    </location>
    <ligand>
        <name>1D-myo-inositol 1,3,4-trisphosphate</name>
        <dbReference type="ChEBI" id="CHEBI:58414"/>
    </ligand>
</feature>
<protein>
    <recommendedName>
        <fullName evidence="13">Inositol-tetrakisphosphate 1-kinase</fullName>
        <ecNumber evidence="13">2.7.1.134</ecNumber>
    </recommendedName>
</protein>
<proteinExistence type="inferred from homology"/>
<comment type="similarity">
    <text evidence="1 13">Belongs to the ITPK1 family.</text>
</comment>
<evidence type="ECO:0000256" key="6">
    <source>
        <dbReference type="ARBA" id="ARBA00022777"/>
    </source>
</evidence>
<evidence type="ECO:0000256" key="14">
    <source>
        <dbReference type="PIRSR" id="PIRSR038186-1"/>
    </source>
</evidence>
<evidence type="ECO:0000256" key="1">
    <source>
        <dbReference type="ARBA" id="ARBA00009601"/>
    </source>
</evidence>
<feature type="binding site" evidence="14">
    <location>
        <position position="59"/>
    </location>
    <ligand>
        <name>1D-myo-inositol 1,3,4-trisphosphate</name>
        <dbReference type="ChEBI" id="CHEBI:58414"/>
    </ligand>
</feature>
<dbReference type="InterPro" id="IPR040464">
    <property type="entry name" value="InsP(3)kin_ATP-grasp"/>
</dbReference>
<feature type="domain" description="Inositol-tetrakisphosphate 1-kinase N-terminal" evidence="17">
    <location>
        <begin position="9"/>
        <end position="88"/>
    </location>
</feature>
<evidence type="ECO:0000313" key="18">
    <source>
        <dbReference type="EMBL" id="GMH09123.1"/>
    </source>
</evidence>
<comment type="catalytic activity">
    <reaction evidence="10">
        <text>1D-myo-inositol 1,3,4-trisphosphate + ATP = 1D-myo-inositol 1,3,4,5-tetrakisphosphate + ADP + H(+)</text>
        <dbReference type="Rhea" id="RHEA:13253"/>
        <dbReference type="ChEBI" id="CHEBI:15378"/>
        <dbReference type="ChEBI" id="CHEBI:30616"/>
        <dbReference type="ChEBI" id="CHEBI:57895"/>
        <dbReference type="ChEBI" id="CHEBI:58414"/>
        <dbReference type="ChEBI" id="CHEBI:456216"/>
        <dbReference type="EC" id="2.7.1.159"/>
    </reaction>
    <physiologicalReaction direction="left-to-right" evidence="10">
        <dbReference type="Rhea" id="RHEA:13254"/>
    </physiologicalReaction>
</comment>
<dbReference type="GO" id="GO:0032957">
    <property type="term" value="P:inositol trisphosphate metabolic process"/>
    <property type="evidence" value="ECO:0007669"/>
    <property type="project" value="InterPro"/>
</dbReference>
<feature type="binding site" evidence="14">
    <location>
        <position position="199"/>
    </location>
    <ligand>
        <name>ATP</name>
        <dbReference type="ChEBI" id="CHEBI:30616"/>
    </ligand>
</feature>
<dbReference type="EMBL" id="BSYO01000008">
    <property type="protein sequence ID" value="GMH09123.1"/>
    <property type="molecule type" value="Genomic_DNA"/>
</dbReference>
<evidence type="ECO:0000256" key="8">
    <source>
        <dbReference type="ARBA" id="ARBA00022842"/>
    </source>
</evidence>
<evidence type="ECO:0000256" key="11">
    <source>
        <dbReference type="ARBA" id="ARBA00051366"/>
    </source>
</evidence>
<evidence type="ECO:0000256" key="4">
    <source>
        <dbReference type="ARBA" id="ARBA00022723"/>
    </source>
</evidence>
<feature type="binding site" evidence="14">
    <location>
        <position position="184"/>
    </location>
    <ligand>
        <name>1D-myo-inositol 1,3,4-trisphosphate</name>
        <dbReference type="ChEBI" id="CHEBI:58414"/>
    </ligand>
</feature>
<comment type="catalytic activity">
    <reaction evidence="9">
        <text>1D-myo-inositol 3,4,5,6-tetrakisphosphate + ATP = 1D-myo-inositol 1,3,4,5,6-pentakisphosphate + ADP + H(+)</text>
        <dbReference type="Rhea" id="RHEA:12452"/>
        <dbReference type="ChEBI" id="CHEBI:15378"/>
        <dbReference type="ChEBI" id="CHEBI:30616"/>
        <dbReference type="ChEBI" id="CHEBI:57539"/>
        <dbReference type="ChEBI" id="CHEBI:57733"/>
        <dbReference type="ChEBI" id="CHEBI:456216"/>
        <dbReference type="EC" id="2.7.1.134"/>
    </reaction>
    <physiologicalReaction direction="left-to-right" evidence="9">
        <dbReference type="Rhea" id="RHEA:12453"/>
    </physiologicalReaction>
    <physiologicalReaction direction="right-to-left" evidence="9">
        <dbReference type="Rhea" id="RHEA:12454"/>
    </physiologicalReaction>
</comment>
<comment type="cofactor">
    <cofactor evidence="13 15">
        <name>Mg(2+)</name>
        <dbReference type="ChEBI" id="CHEBI:18420"/>
    </cofactor>
    <text evidence="13 15">Binds 2 magnesium ions per subunit.</text>
</comment>
<feature type="binding site" evidence="14">
    <location>
        <position position="141"/>
    </location>
    <ligand>
        <name>ATP</name>
        <dbReference type="ChEBI" id="CHEBI:30616"/>
    </ligand>
</feature>
<organism evidence="18 19">
    <name type="scientific">Nepenthes gracilis</name>
    <name type="common">Slender pitcher plant</name>
    <dbReference type="NCBI Taxonomy" id="150966"/>
    <lineage>
        <taxon>Eukaryota</taxon>
        <taxon>Viridiplantae</taxon>
        <taxon>Streptophyta</taxon>
        <taxon>Embryophyta</taxon>
        <taxon>Tracheophyta</taxon>
        <taxon>Spermatophyta</taxon>
        <taxon>Magnoliopsida</taxon>
        <taxon>eudicotyledons</taxon>
        <taxon>Gunneridae</taxon>
        <taxon>Pentapetalae</taxon>
        <taxon>Caryophyllales</taxon>
        <taxon>Nepenthaceae</taxon>
        <taxon>Nepenthes</taxon>
    </lineage>
</organism>
<keyword evidence="6 13" id="KW-0418">Kinase</keyword>
<dbReference type="AlphaFoldDB" id="A0AAD3SDB6"/>
<dbReference type="FunFam" id="3.30.1490.220:FF:000002">
    <property type="entry name" value="Inositol-tetrakisphosphate 1-kinase"/>
    <property type="match status" value="1"/>
</dbReference>
<accession>A0AAD3SDB6</accession>
<comment type="catalytic activity">
    <reaction evidence="12">
        <text>1D-myo-inositol 3,4,6-trisphosphate + ATP = 1D-myo-inositol 1,3,4,6-tetrakisphosphate + ADP + H(+)</text>
        <dbReference type="Rhea" id="RHEA:70287"/>
        <dbReference type="ChEBI" id="CHEBI:15378"/>
        <dbReference type="ChEBI" id="CHEBI:30616"/>
        <dbReference type="ChEBI" id="CHEBI:57660"/>
        <dbReference type="ChEBI" id="CHEBI:189099"/>
        <dbReference type="ChEBI" id="CHEBI:456216"/>
    </reaction>
    <physiologicalReaction direction="left-to-right" evidence="12">
        <dbReference type="Rhea" id="RHEA:70288"/>
    </physiologicalReaction>
</comment>
<evidence type="ECO:0000256" key="3">
    <source>
        <dbReference type="ARBA" id="ARBA00022679"/>
    </source>
</evidence>
<feature type="binding site" evidence="14">
    <location>
        <position position="94"/>
    </location>
    <ligand>
        <name>ATP</name>
        <dbReference type="ChEBI" id="CHEBI:30616"/>
    </ligand>
</feature>
<reference evidence="18" key="1">
    <citation type="submission" date="2023-05" db="EMBL/GenBank/DDBJ databases">
        <title>Nepenthes gracilis genome sequencing.</title>
        <authorList>
            <person name="Fukushima K."/>
        </authorList>
    </citation>
    <scope>NUCLEOTIDE SEQUENCE</scope>
    <source>
        <strain evidence="18">SING2019-196</strain>
    </source>
</reference>
<feature type="binding site" evidence="15">
    <location>
        <position position="276"/>
    </location>
    <ligand>
        <name>Mg(2+)</name>
        <dbReference type="ChEBI" id="CHEBI:18420"/>
        <label>1</label>
    </ligand>
</feature>
<dbReference type="SUPFAM" id="SSF56059">
    <property type="entry name" value="Glutathione synthetase ATP-binding domain-like"/>
    <property type="match status" value="1"/>
</dbReference>
<dbReference type="Gene3D" id="3.40.50.11370">
    <property type="match status" value="1"/>
</dbReference>
<dbReference type="Pfam" id="PF17927">
    <property type="entry name" value="Ins134_P3_kin_N"/>
    <property type="match status" value="1"/>
</dbReference>
<dbReference type="PANTHER" id="PTHR14217">
    <property type="entry name" value="INOSITOL-TETRAKISPHOSPHATE 1-KINASE"/>
    <property type="match status" value="1"/>
</dbReference>
<dbReference type="GO" id="GO:0005524">
    <property type="term" value="F:ATP binding"/>
    <property type="evidence" value="ECO:0007669"/>
    <property type="project" value="UniProtKB-KW"/>
</dbReference>